<dbReference type="Pfam" id="PF14265">
    <property type="entry name" value="DUF4355"/>
    <property type="match status" value="1"/>
</dbReference>
<feature type="compositionally biased region" description="Gly residues" evidence="2">
    <location>
        <begin position="199"/>
        <end position="209"/>
    </location>
</feature>
<evidence type="ECO:0000256" key="1">
    <source>
        <dbReference type="SAM" id="Coils"/>
    </source>
</evidence>
<proteinExistence type="predicted"/>
<evidence type="ECO:0000256" key="2">
    <source>
        <dbReference type="SAM" id="MobiDB-lite"/>
    </source>
</evidence>
<feature type="region of interest" description="Disordered" evidence="2">
    <location>
        <begin position="191"/>
        <end position="212"/>
    </location>
</feature>
<dbReference type="EMBL" id="BK015979">
    <property type="protein sequence ID" value="DAF88170.1"/>
    <property type="molecule type" value="Genomic_DNA"/>
</dbReference>
<reference evidence="3" key="1">
    <citation type="journal article" date="2021" name="Proc. Natl. Acad. Sci. U.S.A.">
        <title>A Catalog of Tens of Thousands of Viruses from Human Metagenomes Reveals Hidden Associations with Chronic Diseases.</title>
        <authorList>
            <person name="Tisza M.J."/>
            <person name="Buck C.B."/>
        </authorList>
    </citation>
    <scope>NUCLEOTIDE SEQUENCE</scope>
    <source>
        <strain evidence="3">CtGoR6</strain>
    </source>
</reference>
<feature type="compositionally biased region" description="Gly residues" evidence="2">
    <location>
        <begin position="23"/>
        <end position="55"/>
    </location>
</feature>
<feature type="region of interest" description="Disordered" evidence="2">
    <location>
        <begin position="20"/>
        <end position="58"/>
    </location>
</feature>
<dbReference type="InterPro" id="IPR025580">
    <property type="entry name" value="Gp46"/>
</dbReference>
<sequence>MKDMVEVLANEGKRKILLQLFGEGDGGGSEGGNGGGTDSEGGNGGSGDGKGGSGGEMLSFEEFLKQEGNQAEFDRRVDKAVQTAVANVEEKWRTLTDDKLSEAEKLAKMTKEERAAYKTKKLEEELASLKREKEVAGLASEARKTLSDDGINIPDELLANLIGEDATKTKANVEAFTKLFNEAVNEIVKKKAQQDSPLEGGGQGSGGGSKTNLAEMAAKARIIK</sequence>
<keyword evidence="1" id="KW-0175">Coiled coil</keyword>
<organism evidence="3">
    <name type="scientific">Siphoviridae sp. ctGoR6</name>
    <dbReference type="NCBI Taxonomy" id="2825416"/>
    <lineage>
        <taxon>Viruses</taxon>
        <taxon>Duplodnaviria</taxon>
        <taxon>Heunggongvirae</taxon>
        <taxon>Uroviricota</taxon>
        <taxon>Caudoviricetes</taxon>
    </lineage>
</organism>
<name>A0A8S5U168_9CAUD</name>
<accession>A0A8S5U168</accession>
<feature type="coiled-coil region" evidence="1">
    <location>
        <begin position="100"/>
        <end position="139"/>
    </location>
</feature>
<evidence type="ECO:0000313" key="3">
    <source>
        <dbReference type="EMBL" id="DAF88170.1"/>
    </source>
</evidence>
<protein>
    <submittedName>
        <fullName evidence="3">Major head protein</fullName>
    </submittedName>
</protein>